<organism evidence="1 2">
    <name type="scientific">Gelidibacter algens</name>
    <dbReference type="NCBI Taxonomy" id="49280"/>
    <lineage>
        <taxon>Bacteria</taxon>
        <taxon>Pseudomonadati</taxon>
        <taxon>Bacteroidota</taxon>
        <taxon>Flavobacteriia</taxon>
        <taxon>Flavobacteriales</taxon>
        <taxon>Flavobacteriaceae</taxon>
        <taxon>Gelidibacter</taxon>
    </lineage>
</organism>
<proteinExistence type="predicted"/>
<evidence type="ECO:0000313" key="1">
    <source>
        <dbReference type="EMBL" id="RAJ22231.1"/>
    </source>
</evidence>
<dbReference type="Pfam" id="PF14907">
    <property type="entry name" value="NTP_transf_5"/>
    <property type="match status" value="1"/>
</dbReference>
<dbReference type="AlphaFoldDB" id="A0A1A7R411"/>
<gene>
    <name evidence="1" type="ORF">LX77_02542</name>
</gene>
<dbReference type="GO" id="GO:0016740">
    <property type="term" value="F:transferase activity"/>
    <property type="evidence" value="ECO:0007669"/>
    <property type="project" value="UniProtKB-KW"/>
</dbReference>
<reference evidence="1 2" key="1">
    <citation type="submission" date="2018-06" db="EMBL/GenBank/DDBJ databases">
        <title>Genomic Encyclopedia of Archaeal and Bacterial Type Strains, Phase II (KMG-II): from individual species to whole genera.</title>
        <authorList>
            <person name="Goeker M."/>
        </authorList>
    </citation>
    <scope>NUCLEOTIDE SEQUENCE [LARGE SCALE GENOMIC DNA]</scope>
    <source>
        <strain evidence="1 2">DSM 12408</strain>
    </source>
</reference>
<dbReference type="Proteomes" id="UP000248987">
    <property type="component" value="Unassembled WGS sequence"/>
</dbReference>
<evidence type="ECO:0000313" key="2">
    <source>
        <dbReference type="Proteomes" id="UP000248987"/>
    </source>
</evidence>
<accession>A0A1A7R411</accession>
<keyword evidence="1" id="KW-0808">Transferase</keyword>
<sequence>MADILSFETNGVALMSLFNTTETNWDAVVTIASQHLMLPALYCQLRAKGLLSYIPKDLELYLEELTAINRNRNEVLITEAHAISELFHKSQIDHVFIKGLALIAGHTFKDRAERMIGDIDILVAPNQVQQAFTLLEVNGYTQTVAFNYIQKNYRHLSRQIHPKKMGAVELHHETLVHKYRLLIDTTSVLQKKQHIEGIFVPSIEDAIRIAIFTSQINDKAHLFGYIKFKSVYDCLALELHQNKELLHVLSSQKHAQCFLELSSLYFPELKPFQTNGYSKFIKSYYRYKLTHPKMGHYCQKTLYLLDAVGERLNLLVGNKSYRMHVLRNKLNPQKK</sequence>
<name>A0A1A7R411_9FLAO</name>
<dbReference type="EMBL" id="QLLQ01000010">
    <property type="protein sequence ID" value="RAJ22231.1"/>
    <property type="molecule type" value="Genomic_DNA"/>
</dbReference>
<protein>
    <submittedName>
        <fullName evidence="1">Putative nucleotidyltransferase-like protein</fullName>
    </submittedName>
</protein>
<keyword evidence="2" id="KW-1185">Reference proteome</keyword>
<dbReference type="InterPro" id="IPR039498">
    <property type="entry name" value="NTP_transf_5"/>
</dbReference>
<comment type="caution">
    <text evidence="1">The sequence shown here is derived from an EMBL/GenBank/DDBJ whole genome shotgun (WGS) entry which is preliminary data.</text>
</comment>
<dbReference type="STRING" id="49280.A9996_09370"/>